<keyword evidence="2" id="KW-0472">Membrane</keyword>
<sequence length="159" mass="18103">MICKNCGHENDDRRRYCEKCGEYLYPEEAVTETTKVHKKVETVVKTDKKKVFHYVMIGMIVTLLVVGGSSIYFMNQLRVSKNAEITALEKKNQKLTKQVKKLKQEQSKSDTSYDKEIAKLNKENKEQAQKIVELQDQLAKLGQDTSSSSSSTKKSSSSD</sequence>
<proteinExistence type="predicted"/>
<feature type="region of interest" description="Disordered" evidence="1">
    <location>
        <begin position="139"/>
        <end position="159"/>
    </location>
</feature>
<evidence type="ECO:0000313" key="4">
    <source>
        <dbReference type="EMBL" id="MDX8416404.1"/>
    </source>
</evidence>
<keyword evidence="2" id="KW-1133">Transmembrane helix</keyword>
<dbReference type="InterPro" id="IPR026870">
    <property type="entry name" value="Zinc_ribbon_dom"/>
</dbReference>
<comment type="caution">
    <text evidence="4">The sequence shown here is derived from an EMBL/GenBank/DDBJ whole genome shotgun (WGS) entry which is preliminary data.</text>
</comment>
<feature type="domain" description="Zinc-ribbon" evidence="3">
    <location>
        <begin position="3"/>
        <end position="21"/>
    </location>
</feature>
<accession>A0ABU4WIL5</accession>
<evidence type="ECO:0000256" key="1">
    <source>
        <dbReference type="SAM" id="MobiDB-lite"/>
    </source>
</evidence>
<name>A0ABU4WIL5_9FIRM</name>
<evidence type="ECO:0000313" key="5">
    <source>
        <dbReference type="Proteomes" id="UP001285244"/>
    </source>
</evidence>
<dbReference type="EMBL" id="JALBUS010000001">
    <property type="protein sequence ID" value="MDX8416404.1"/>
    <property type="molecule type" value="Genomic_DNA"/>
</dbReference>
<dbReference type="Proteomes" id="UP001285244">
    <property type="component" value="Unassembled WGS sequence"/>
</dbReference>
<gene>
    <name evidence="4" type="ORF">MOZ64_00895</name>
</gene>
<keyword evidence="2" id="KW-0812">Transmembrane</keyword>
<protein>
    <submittedName>
        <fullName evidence="4">Zinc-ribbon domain-containing protein</fullName>
    </submittedName>
</protein>
<organism evidence="4 5">
    <name type="scientific">Absicoccus intestinalis</name>
    <dbReference type="NCBI Taxonomy" id="2926319"/>
    <lineage>
        <taxon>Bacteria</taxon>
        <taxon>Bacillati</taxon>
        <taxon>Bacillota</taxon>
        <taxon>Erysipelotrichia</taxon>
        <taxon>Erysipelotrichales</taxon>
        <taxon>Erysipelotrichaceae</taxon>
        <taxon>Absicoccus</taxon>
    </lineage>
</organism>
<dbReference type="RefSeq" id="WP_320324739.1">
    <property type="nucleotide sequence ID" value="NZ_JALBUS010000001.1"/>
</dbReference>
<feature type="transmembrane region" description="Helical" evidence="2">
    <location>
        <begin position="51"/>
        <end position="73"/>
    </location>
</feature>
<reference evidence="4 5" key="1">
    <citation type="submission" date="2022-03" db="EMBL/GenBank/DDBJ databases">
        <title>Novel taxa within the pig intestine.</title>
        <authorList>
            <person name="Wylensek D."/>
            <person name="Bishof K."/>
            <person name="Afrizal A."/>
            <person name="Clavel T."/>
        </authorList>
    </citation>
    <scope>NUCLEOTIDE SEQUENCE [LARGE SCALE GENOMIC DNA]</scope>
    <source>
        <strain evidence="4 5">Cla-KB-P134</strain>
    </source>
</reference>
<feature type="compositionally biased region" description="Low complexity" evidence="1">
    <location>
        <begin position="145"/>
        <end position="159"/>
    </location>
</feature>
<evidence type="ECO:0000256" key="2">
    <source>
        <dbReference type="SAM" id="Phobius"/>
    </source>
</evidence>
<keyword evidence="5" id="KW-1185">Reference proteome</keyword>
<dbReference type="Pfam" id="PF13240">
    <property type="entry name" value="Zn_Ribbon_1"/>
    <property type="match status" value="1"/>
</dbReference>
<evidence type="ECO:0000259" key="3">
    <source>
        <dbReference type="Pfam" id="PF13240"/>
    </source>
</evidence>